<feature type="transmembrane region" description="Helical" evidence="1">
    <location>
        <begin position="92"/>
        <end position="110"/>
    </location>
</feature>
<proteinExistence type="predicted"/>
<dbReference type="EMBL" id="MFKE01000007">
    <property type="protein sequence ID" value="OGG35733.1"/>
    <property type="molecule type" value="Genomic_DNA"/>
</dbReference>
<dbReference type="Pfam" id="PF04892">
    <property type="entry name" value="VanZ"/>
    <property type="match status" value="1"/>
</dbReference>
<dbReference type="AlphaFoldDB" id="A0A1F6BFZ8"/>
<dbReference type="InterPro" id="IPR006976">
    <property type="entry name" value="VanZ-like"/>
</dbReference>
<protein>
    <recommendedName>
        <fullName evidence="2">VanZ-like domain-containing protein</fullName>
    </recommendedName>
</protein>
<dbReference type="STRING" id="1798401.A2363_03105"/>
<dbReference type="NCBIfam" id="NF037970">
    <property type="entry name" value="vanZ_1"/>
    <property type="match status" value="1"/>
</dbReference>
<feature type="transmembrane region" description="Helical" evidence="1">
    <location>
        <begin position="49"/>
        <end position="71"/>
    </location>
</feature>
<organism evidence="3 4">
    <name type="scientific">Candidatus Gottesmanbacteria bacterium RIFOXYB1_FULL_47_11</name>
    <dbReference type="NCBI Taxonomy" id="1798401"/>
    <lineage>
        <taxon>Bacteria</taxon>
        <taxon>Candidatus Gottesmaniibacteriota</taxon>
    </lineage>
</organism>
<keyword evidence="1" id="KW-0472">Membrane</keyword>
<accession>A0A1F6BFZ8</accession>
<keyword evidence="1" id="KW-1133">Transmembrane helix</keyword>
<name>A0A1F6BFZ8_9BACT</name>
<reference evidence="3 4" key="1">
    <citation type="journal article" date="2016" name="Nat. Commun.">
        <title>Thousands of microbial genomes shed light on interconnected biogeochemical processes in an aquifer system.</title>
        <authorList>
            <person name="Anantharaman K."/>
            <person name="Brown C.T."/>
            <person name="Hug L.A."/>
            <person name="Sharon I."/>
            <person name="Castelle C.J."/>
            <person name="Probst A.J."/>
            <person name="Thomas B.C."/>
            <person name="Singh A."/>
            <person name="Wilkins M.J."/>
            <person name="Karaoz U."/>
            <person name="Brodie E.L."/>
            <person name="Williams K.H."/>
            <person name="Hubbard S.S."/>
            <person name="Banfield J.F."/>
        </authorList>
    </citation>
    <scope>NUCLEOTIDE SEQUENCE [LARGE SCALE GENOMIC DNA]</scope>
</reference>
<feature type="domain" description="VanZ-like" evidence="2">
    <location>
        <begin position="31"/>
        <end position="107"/>
    </location>
</feature>
<evidence type="ECO:0000313" key="4">
    <source>
        <dbReference type="Proteomes" id="UP000176186"/>
    </source>
</evidence>
<evidence type="ECO:0000313" key="3">
    <source>
        <dbReference type="EMBL" id="OGG35733.1"/>
    </source>
</evidence>
<keyword evidence="1" id="KW-0812">Transmembrane</keyword>
<evidence type="ECO:0000259" key="2">
    <source>
        <dbReference type="Pfam" id="PF04892"/>
    </source>
</evidence>
<evidence type="ECO:0000256" key="1">
    <source>
        <dbReference type="SAM" id="Phobius"/>
    </source>
</evidence>
<comment type="caution">
    <text evidence="3">The sequence shown here is derived from an EMBL/GenBank/DDBJ whole genome shotgun (WGS) entry which is preliminary data.</text>
</comment>
<sequence>MKLLRAWGPVVVWMILIFVLSGRQSISVATEYWLNFLFFKSLHVLEYAILYVLTFRATHNFALSFMIVVLYGASDEFHQTFIPTREGRVRDVIIDTVGACLAWIFLTTLLPKSPKKLRAWAKNWLTI</sequence>
<dbReference type="Proteomes" id="UP000176186">
    <property type="component" value="Unassembled WGS sequence"/>
</dbReference>
<gene>
    <name evidence="3" type="ORF">A2363_03105</name>
</gene>